<accession>A0ABY9CIH0</accession>
<dbReference type="Proteomes" id="UP001227230">
    <property type="component" value="Chromosome 9"/>
</dbReference>
<reference evidence="4 5" key="1">
    <citation type="journal article" date="2023" name="Hortic Res">
        <title>The complete reference genome for grapevine (Vitis vinifera L.) genetics and breeding.</title>
        <authorList>
            <person name="Shi X."/>
            <person name="Cao S."/>
            <person name="Wang X."/>
            <person name="Huang S."/>
            <person name="Wang Y."/>
            <person name="Liu Z."/>
            <person name="Liu W."/>
            <person name="Leng X."/>
            <person name="Peng Y."/>
            <person name="Wang N."/>
            <person name="Wang Y."/>
            <person name="Ma Z."/>
            <person name="Xu X."/>
            <person name="Zhang F."/>
            <person name="Xue H."/>
            <person name="Zhong H."/>
            <person name="Wang Y."/>
            <person name="Zhang K."/>
            <person name="Velt A."/>
            <person name="Avia K."/>
            <person name="Holtgrawe D."/>
            <person name="Grimplet J."/>
            <person name="Matus J.T."/>
            <person name="Ware D."/>
            <person name="Wu X."/>
            <person name="Wang H."/>
            <person name="Liu C."/>
            <person name="Fang Y."/>
            <person name="Rustenholz C."/>
            <person name="Cheng Z."/>
            <person name="Xiao H."/>
            <person name="Zhou Y."/>
        </authorList>
    </citation>
    <scope>NUCLEOTIDE SEQUENCE [LARGE SCALE GENOMIC DNA]</scope>
    <source>
        <strain evidence="5">cv. Pinot noir / PN40024</strain>
        <tissue evidence="4">Leaf</tissue>
    </source>
</reference>
<evidence type="ECO:0000313" key="4">
    <source>
        <dbReference type="EMBL" id="WJZ95134.1"/>
    </source>
</evidence>
<proteinExistence type="inferred from homology"/>
<dbReference type="InterPro" id="IPR023213">
    <property type="entry name" value="CAT-like_dom_sf"/>
</dbReference>
<dbReference type="PANTHER" id="PTHR31147:SF1">
    <property type="entry name" value="ACYL TRANSFERASE 4"/>
    <property type="match status" value="1"/>
</dbReference>
<gene>
    <name evidence="4" type="ORF">VitviT2T_013925</name>
</gene>
<dbReference type="InterPro" id="IPR050898">
    <property type="entry name" value="Plant_acyltransferase"/>
</dbReference>
<evidence type="ECO:0000256" key="3">
    <source>
        <dbReference type="ARBA" id="ARBA00023315"/>
    </source>
</evidence>
<name>A0ABY9CIH0_VITVI</name>
<dbReference type="PANTHER" id="PTHR31147">
    <property type="entry name" value="ACYL TRANSFERASE 4"/>
    <property type="match status" value="1"/>
</dbReference>
<comment type="similarity">
    <text evidence="1">Belongs to the plant acyltransferase family.</text>
</comment>
<sequence>MSGSGGEFMVTMRRKEVVAAMLPMQKHWLPLSNLDLLLPPIDVVVFFCYKKPRGSASGGDDFTFGSMVRVLKEAMAQALVPYYAFAGEILSNSLGEAELLCNNRGMDFLEAYADVKLQDLNLYNPEENIEGKLAPTRKQGVLSVQVFLFLCA</sequence>
<keyword evidence="3" id="KW-0012">Acyltransferase</keyword>
<keyword evidence="2" id="KW-0808">Transferase</keyword>
<evidence type="ECO:0000313" key="5">
    <source>
        <dbReference type="Proteomes" id="UP001227230"/>
    </source>
</evidence>
<dbReference type="Gene3D" id="3.30.559.10">
    <property type="entry name" value="Chloramphenicol acetyltransferase-like domain"/>
    <property type="match status" value="1"/>
</dbReference>
<evidence type="ECO:0000256" key="2">
    <source>
        <dbReference type="ARBA" id="ARBA00022679"/>
    </source>
</evidence>
<protein>
    <submittedName>
        <fullName evidence="4">Uncharacterized protein</fullName>
    </submittedName>
</protein>
<evidence type="ECO:0000256" key="1">
    <source>
        <dbReference type="ARBA" id="ARBA00009861"/>
    </source>
</evidence>
<dbReference type="Pfam" id="PF02458">
    <property type="entry name" value="Transferase"/>
    <property type="match status" value="1"/>
</dbReference>
<organism evidence="4 5">
    <name type="scientific">Vitis vinifera</name>
    <name type="common">Grape</name>
    <dbReference type="NCBI Taxonomy" id="29760"/>
    <lineage>
        <taxon>Eukaryota</taxon>
        <taxon>Viridiplantae</taxon>
        <taxon>Streptophyta</taxon>
        <taxon>Embryophyta</taxon>
        <taxon>Tracheophyta</taxon>
        <taxon>Spermatophyta</taxon>
        <taxon>Magnoliopsida</taxon>
        <taxon>eudicotyledons</taxon>
        <taxon>Gunneridae</taxon>
        <taxon>Pentapetalae</taxon>
        <taxon>rosids</taxon>
        <taxon>Vitales</taxon>
        <taxon>Vitaceae</taxon>
        <taxon>Viteae</taxon>
        <taxon>Vitis</taxon>
    </lineage>
</organism>
<keyword evidence="5" id="KW-1185">Reference proteome</keyword>
<dbReference type="EMBL" id="CP126656">
    <property type="protein sequence ID" value="WJZ95134.1"/>
    <property type="molecule type" value="Genomic_DNA"/>
</dbReference>